<dbReference type="Gene3D" id="3.40.50.300">
    <property type="entry name" value="P-loop containing nucleotide triphosphate hydrolases"/>
    <property type="match status" value="1"/>
</dbReference>
<evidence type="ECO:0000313" key="2">
    <source>
        <dbReference type="EMBL" id="PSN64462.1"/>
    </source>
</evidence>
<dbReference type="PANTHER" id="PTHR46082:SF6">
    <property type="entry name" value="AAA+ ATPASE DOMAIN-CONTAINING PROTEIN-RELATED"/>
    <property type="match status" value="1"/>
</dbReference>
<proteinExistence type="predicted"/>
<dbReference type="InterPro" id="IPR027417">
    <property type="entry name" value="P-loop_NTPase"/>
</dbReference>
<protein>
    <submittedName>
        <fullName evidence="2">TPR-like protein</fullName>
    </submittedName>
</protein>
<sequence length="901" mass="102758">MSQSNRRFNLGNSSSSFQAGNVENSHVTNNFYPQPYNSQLRLKPSLVIPYPRGTDFVERGTLLQDLNTRCAVPASRIALVGLGGVGKSRIAIEYCYRVAETLPSRWVFWVHGSNLARLEQSYRHIANRVKLRGREDSKANIFELMFNWLDDDSNGKWLLVFDNIDDTAIFPQKSRNPQLSIYVPVRDHGSIILTSRNRDIAQRLIGEPQNIIGIEPMNSTDAVTLLRGIVGENKDQDNLEQLAAALEFMPLAIIQARAFLNQHRSRYTLQGYLEKFNKNNKGKTALLRHDGGDNQRDDDASSSILITWQISFEHILTTRPSAADLLSLMSLFDRQGIPQDLLQNGVNEDFGSDFEDSVPDEFEDDILMLENFSFITTSPNSTTTSPNGSTTFDMHALVQLATQKWLERKELLEHWKSVFISNMLAKFPKKDYEGWDRIRIYFPHVKSALMHLPAEPASRKEWFYLMTLAARYSARSANHDDVISILDFLIPIGTELFGQHDRNVLATIALRAEAIAFKGGHTLAEDIMKSLVGMQQEINGPDHPQTQFMVDRLAGIYLVTGNPVAEDLLTQILKTREDIYGQDHPQVWNTRVNLASSYERRRNFKESELMYKAVVISKIKKIGVNNLDTIFDMDSLGRIWFLQGRYKEARLILQLTSAAFRQKLGPESNFTLSSNSYLAQASIKQGRCKEALTLAEGLVETCAQIHGPDSKKTARSTVLVANIYTMTGYFRKAEQLLGETIRISKKILKYADQSIDVIQQKQECCIWFQGRYQEAEELESQALVLREINNPEGIAALSARAMEMTRFHRWDEARSLLIRVIILHANWKKEPTFDLLINMGKLAMLYKYQGQYWKAISAMKKFLQLGGKMFGCMHPDLFNFHLLFDDWYEEFSAIKLSLAPL</sequence>
<evidence type="ECO:0000313" key="3">
    <source>
        <dbReference type="Proteomes" id="UP000240883"/>
    </source>
</evidence>
<dbReference type="InterPro" id="IPR011990">
    <property type="entry name" value="TPR-like_helical_dom_sf"/>
</dbReference>
<dbReference type="GO" id="GO:0043531">
    <property type="term" value="F:ADP binding"/>
    <property type="evidence" value="ECO:0007669"/>
    <property type="project" value="InterPro"/>
</dbReference>
<dbReference type="InterPro" id="IPR002182">
    <property type="entry name" value="NB-ARC"/>
</dbReference>
<dbReference type="EMBL" id="KZ678138">
    <property type="protein sequence ID" value="PSN64462.1"/>
    <property type="molecule type" value="Genomic_DNA"/>
</dbReference>
<dbReference type="Proteomes" id="UP000240883">
    <property type="component" value="Unassembled WGS sequence"/>
</dbReference>
<feature type="domain" description="NB-ARC" evidence="1">
    <location>
        <begin position="76"/>
        <end position="235"/>
    </location>
</feature>
<accession>A0A2T2NG98</accession>
<evidence type="ECO:0000259" key="1">
    <source>
        <dbReference type="Pfam" id="PF00931"/>
    </source>
</evidence>
<dbReference type="Gene3D" id="1.25.40.10">
    <property type="entry name" value="Tetratricopeptide repeat domain"/>
    <property type="match status" value="3"/>
</dbReference>
<dbReference type="PANTHER" id="PTHR46082">
    <property type="entry name" value="ATP/GTP-BINDING PROTEIN-RELATED"/>
    <property type="match status" value="1"/>
</dbReference>
<dbReference type="AlphaFoldDB" id="A0A2T2NG98"/>
<keyword evidence="3" id="KW-1185">Reference proteome</keyword>
<name>A0A2T2NG98_CORCC</name>
<dbReference type="InterPro" id="IPR053137">
    <property type="entry name" value="NLR-like"/>
</dbReference>
<dbReference type="OrthoDB" id="20872at2759"/>
<dbReference type="STRING" id="1448308.A0A2T2NG98"/>
<dbReference type="Pfam" id="PF00931">
    <property type="entry name" value="NB-ARC"/>
    <property type="match status" value="1"/>
</dbReference>
<dbReference type="SUPFAM" id="SSF48452">
    <property type="entry name" value="TPR-like"/>
    <property type="match status" value="3"/>
</dbReference>
<reference evidence="2 3" key="1">
    <citation type="journal article" date="2018" name="Front. Microbiol.">
        <title>Genome-Wide Analysis of Corynespora cassiicola Leaf Fall Disease Putative Effectors.</title>
        <authorList>
            <person name="Lopez D."/>
            <person name="Ribeiro S."/>
            <person name="Label P."/>
            <person name="Fumanal B."/>
            <person name="Venisse J.S."/>
            <person name="Kohler A."/>
            <person name="de Oliveira R.R."/>
            <person name="Labutti K."/>
            <person name="Lipzen A."/>
            <person name="Lail K."/>
            <person name="Bauer D."/>
            <person name="Ohm R.A."/>
            <person name="Barry K.W."/>
            <person name="Spatafora J."/>
            <person name="Grigoriev I.V."/>
            <person name="Martin F.M."/>
            <person name="Pujade-Renaud V."/>
        </authorList>
    </citation>
    <scope>NUCLEOTIDE SEQUENCE [LARGE SCALE GENOMIC DNA]</scope>
    <source>
        <strain evidence="2 3">Philippines</strain>
    </source>
</reference>
<dbReference type="Pfam" id="PF13424">
    <property type="entry name" value="TPR_12"/>
    <property type="match status" value="1"/>
</dbReference>
<gene>
    <name evidence="2" type="ORF">BS50DRAFT_623029</name>
</gene>
<dbReference type="SUPFAM" id="SSF52540">
    <property type="entry name" value="P-loop containing nucleoside triphosphate hydrolases"/>
    <property type="match status" value="1"/>
</dbReference>
<organism evidence="2 3">
    <name type="scientific">Corynespora cassiicola Philippines</name>
    <dbReference type="NCBI Taxonomy" id="1448308"/>
    <lineage>
        <taxon>Eukaryota</taxon>
        <taxon>Fungi</taxon>
        <taxon>Dikarya</taxon>
        <taxon>Ascomycota</taxon>
        <taxon>Pezizomycotina</taxon>
        <taxon>Dothideomycetes</taxon>
        <taxon>Pleosporomycetidae</taxon>
        <taxon>Pleosporales</taxon>
        <taxon>Corynesporascaceae</taxon>
        <taxon>Corynespora</taxon>
    </lineage>
</organism>